<proteinExistence type="predicted"/>
<gene>
    <name evidence="1" type="ORF">SAVMC3_76920</name>
</gene>
<evidence type="ECO:0000313" key="1">
    <source>
        <dbReference type="EMBL" id="BBJ55063.1"/>
    </source>
</evidence>
<reference evidence="1" key="1">
    <citation type="submission" date="2019-04" db="EMBL/GenBank/DDBJ databases">
        <title>Draft genome sequences of Streptomyces avermitilis MC3.</title>
        <authorList>
            <person name="Komaki H."/>
            <person name="Tamura T."/>
            <person name="Hosoyama A."/>
        </authorList>
    </citation>
    <scope>NUCLEOTIDE SEQUENCE</scope>
    <source>
        <strain evidence="1">MC3</strain>
    </source>
</reference>
<dbReference type="EMBL" id="AP019621">
    <property type="protein sequence ID" value="BBJ55063.1"/>
    <property type="molecule type" value="Genomic_DNA"/>
</dbReference>
<dbReference type="AlphaFoldDB" id="A0A499VKR4"/>
<name>A0A499VKR4_STRAX</name>
<organism evidence="1">
    <name type="scientific">Streptomyces avermitilis</name>
    <dbReference type="NCBI Taxonomy" id="33903"/>
    <lineage>
        <taxon>Bacteria</taxon>
        <taxon>Bacillati</taxon>
        <taxon>Actinomycetota</taxon>
        <taxon>Actinomycetes</taxon>
        <taxon>Kitasatosporales</taxon>
        <taxon>Streptomycetaceae</taxon>
        <taxon>Streptomyces</taxon>
    </lineage>
</organism>
<accession>A0A499VKR4</accession>
<protein>
    <submittedName>
        <fullName evidence="1">Uncharacterized protein</fullName>
    </submittedName>
</protein>
<sequence length="111" mass="11883">MLGVALEKLVLGVEEGEQPGGGLDLAHQPAYGLVRGARFQPGRVQRRLALPDAQLFERPDEGVPPANWRCSVARLIPAALATSSMVAVDFRVSRSAALRSTCSRSTAMRQA</sequence>